<gene>
    <name evidence="1" type="ORF">FIV46_07680</name>
</gene>
<accession>A0A501PJB6</accession>
<name>A0A501PJB6_9PROT</name>
<protein>
    <submittedName>
        <fullName evidence="1">5-carboxymethyl-2-hydroxymuconate isomerase</fullName>
    </submittedName>
</protein>
<proteinExistence type="predicted"/>
<dbReference type="InterPro" id="IPR004220">
    <property type="entry name" value="5-COMe_2-OHmuconate_Isoase"/>
</dbReference>
<dbReference type="InterPro" id="IPR014347">
    <property type="entry name" value="Tautomerase/MIF_sf"/>
</dbReference>
<evidence type="ECO:0000313" key="1">
    <source>
        <dbReference type="EMBL" id="TPD60603.1"/>
    </source>
</evidence>
<organism evidence="1 2">
    <name type="scientific">Emcibacter nanhaiensis</name>
    <dbReference type="NCBI Taxonomy" id="1505037"/>
    <lineage>
        <taxon>Bacteria</taxon>
        <taxon>Pseudomonadati</taxon>
        <taxon>Pseudomonadota</taxon>
        <taxon>Alphaproteobacteria</taxon>
        <taxon>Emcibacterales</taxon>
        <taxon>Emcibacteraceae</taxon>
        <taxon>Emcibacter</taxon>
    </lineage>
</organism>
<keyword evidence="2" id="KW-1185">Reference proteome</keyword>
<dbReference type="PANTHER" id="PTHR37950:SF1">
    <property type="entry name" value="4-HYDROXYPHENYLACETATE CATABOLISM PROTEIN"/>
    <property type="match status" value="1"/>
</dbReference>
<sequence>MPHLVIEYARELEETVSPRHLIDRARSGTVDSALFLEEEIKLRTLAYDTYQVGHGENRFINVMVYILAGRTNEQKSHLTNAIAEQLGTLGLSAIELTVQVYDIEREAYKKVFL</sequence>
<reference evidence="2" key="1">
    <citation type="submission" date="2019-06" db="EMBL/GenBank/DDBJ databases">
        <title>The complete genome of Emcibacter congregatus ZYLT.</title>
        <authorList>
            <person name="Zhao Z."/>
        </authorList>
    </citation>
    <scope>NUCLEOTIDE SEQUENCE [LARGE SCALE GENOMIC DNA]</scope>
    <source>
        <strain evidence="2">MCCC 1A06723</strain>
    </source>
</reference>
<dbReference type="SUPFAM" id="SSF55331">
    <property type="entry name" value="Tautomerase/MIF"/>
    <property type="match status" value="1"/>
</dbReference>
<dbReference type="PANTHER" id="PTHR37950">
    <property type="entry name" value="4-HYDROXYPHENYLACETATE CATABOLISM PROTEIN"/>
    <property type="match status" value="1"/>
</dbReference>
<dbReference type="EMBL" id="VFIY01000006">
    <property type="protein sequence ID" value="TPD60603.1"/>
    <property type="molecule type" value="Genomic_DNA"/>
</dbReference>
<dbReference type="AlphaFoldDB" id="A0A501PJB6"/>
<dbReference type="OrthoDB" id="9814215at2"/>
<dbReference type="GO" id="GO:0008704">
    <property type="term" value="F:5-carboxymethyl-2-hydroxymuconate delta-isomerase activity"/>
    <property type="evidence" value="ECO:0007669"/>
    <property type="project" value="InterPro"/>
</dbReference>
<keyword evidence="1" id="KW-0413">Isomerase</keyword>
<dbReference type="RefSeq" id="WP_139940140.1">
    <property type="nucleotide sequence ID" value="NZ_JBHSYP010000008.1"/>
</dbReference>
<dbReference type="Pfam" id="PF02962">
    <property type="entry name" value="CHMI"/>
    <property type="match status" value="1"/>
</dbReference>
<evidence type="ECO:0000313" key="2">
    <source>
        <dbReference type="Proteomes" id="UP000319148"/>
    </source>
</evidence>
<dbReference type="Gene3D" id="3.30.429.10">
    <property type="entry name" value="Macrophage Migration Inhibitory Factor"/>
    <property type="match status" value="1"/>
</dbReference>
<dbReference type="Proteomes" id="UP000319148">
    <property type="component" value="Unassembled WGS sequence"/>
</dbReference>
<comment type="caution">
    <text evidence="1">The sequence shown here is derived from an EMBL/GenBank/DDBJ whole genome shotgun (WGS) entry which is preliminary data.</text>
</comment>